<accession>A0AAD5K493</accession>
<proteinExistence type="predicted"/>
<dbReference type="Proteomes" id="UP001209540">
    <property type="component" value="Unassembled WGS sequence"/>
</dbReference>
<name>A0AAD5K493_9FUNG</name>
<sequence>MLSIIIITAALLLEKRISILMGYIYPIYHPLLYHDKSEKPVAVDSFIILELIMMYLMIKKKSYPFVVTTY</sequence>
<protein>
    <submittedName>
        <fullName evidence="1">Uncharacterized protein</fullName>
    </submittedName>
</protein>
<comment type="caution">
    <text evidence="1">The sequence shown here is derived from an EMBL/GenBank/DDBJ whole genome shotgun (WGS) entry which is preliminary data.</text>
</comment>
<reference evidence="1" key="2">
    <citation type="submission" date="2023-02" db="EMBL/GenBank/DDBJ databases">
        <authorList>
            <consortium name="DOE Joint Genome Institute"/>
            <person name="Mondo S.J."/>
            <person name="Chang Y."/>
            <person name="Wang Y."/>
            <person name="Ahrendt S."/>
            <person name="Andreopoulos W."/>
            <person name="Barry K."/>
            <person name="Beard J."/>
            <person name="Benny G.L."/>
            <person name="Blankenship S."/>
            <person name="Bonito G."/>
            <person name="Cuomo C."/>
            <person name="Desiro A."/>
            <person name="Gervers K.A."/>
            <person name="Hundley H."/>
            <person name="Kuo A."/>
            <person name="LaButti K."/>
            <person name="Lang B.F."/>
            <person name="Lipzen A."/>
            <person name="O'Donnell K."/>
            <person name="Pangilinan J."/>
            <person name="Reynolds N."/>
            <person name="Sandor L."/>
            <person name="Smith M.W."/>
            <person name="Tsang A."/>
            <person name="Grigoriev I.V."/>
            <person name="Stajich J.E."/>
            <person name="Spatafora J.W."/>
        </authorList>
    </citation>
    <scope>NUCLEOTIDE SEQUENCE</scope>
    <source>
        <strain evidence="1">RSA 2281</strain>
    </source>
</reference>
<evidence type="ECO:0000313" key="2">
    <source>
        <dbReference type="Proteomes" id="UP001209540"/>
    </source>
</evidence>
<dbReference type="AlphaFoldDB" id="A0AAD5K493"/>
<organism evidence="1 2">
    <name type="scientific">Phascolomyces articulosus</name>
    <dbReference type="NCBI Taxonomy" id="60185"/>
    <lineage>
        <taxon>Eukaryota</taxon>
        <taxon>Fungi</taxon>
        <taxon>Fungi incertae sedis</taxon>
        <taxon>Mucoromycota</taxon>
        <taxon>Mucoromycotina</taxon>
        <taxon>Mucoromycetes</taxon>
        <taxon>Mucorales</taxon>
        <taxon>Lichtheimiaceae</taxon>
        <taxon>Phascolomyces</taxon>
    </lineage>
</organism>
<dbReference type="EMBL" id="JAIXMP010000008">
    <property type="protein sequence ID" value="KAI9268898.1"/>
    <property type="molecule type" value="Genomic_DNA"/>
</dbReference>
<evidence type="ECO:0000313" key="1">
    <source>
        <dbReference type="EMBL" id="KAI9268898.1"/>
    </source>
</evidence>
<gene>
    <name evidence="1" type="ORF">BDA99DRAFT_502935</name>
</gene>
<reference evidence="1" key="1">
    <citation type="journal article" date="2022" name="IScience">
        <title>Evolution of zygomycete secretomes and the origins of terrestrial fungal ecologies.</title>
        <authorList>
            <person name="Chang Y."/>
            <person name="Wang Y."/>
            <person name="Mondo S."/>
            <person name="Ahrendt S."/>
            <person name="Andreopoulos W."/>
            <person name="Barry K."/>
            <person name="Beard J."/>
            <person name="Benny G.L."/>
            <person name="Blankenship S."/>
            <person name="Bonito G."/>
            <person name="Cuomo C."/>
            <person name="Desiro A."/>
            <person name="Gervers K.A."/>
            <person name="Hundley H."/>
            <person name="Kuo A."/>
            <person name="LaButti K."/>
            <person name="Lang B.F."/>
            <person name="Lipzen A."/>
            <person name="O'Donnell K."/>
            <person name="Pangilinan J."/>
            <person name="Reynolds N."/>
            <person name="Sandor L."/>
            <person name="Smith M.E."/>
            <person name="Tsang A."/>
            <person name="Grigoriev I.V."/>
            <person name="Stajich J.E."/>
            <person name="Spatafora J.W."/>
        </authorList>
    </citation>
    <scope>NUCLEOTIDE SEQUENCE</scope>
    <source>
        <strain evidence="1">RSA 2281</strain>
    </source>
</reference>
<keyword evidence="2" id="KW-1185">Reference proteome</keyword>